<comment type="similarity">
    <text evidence="1">Belongs to the DSD1 family.</text>
</comment>
<dbReference type="Gene3D" id="3.20.20.10">
    <property type="entry name" value="Alanine racemase"/>
    <property type="match status" value="1"/>
</dbReference>
<dbReference type="PANTHER" id="PTHR28004">
    <property type="entry name" value="ZGC:162816-RELATED"/>
    <property type="match status" value="1"/>
</dbReference>
<dbReference type="GO" id="GO:0016829">
    <property type="term" value="F:lyase activity"/>
    <property type="evidence" value="ECO:0007669"/>
    <property type="project" value="UniProtKB-KW"/>
</dbReference>
<evidence type="ECO:0000256" key="1">
    <source>
        <dbReference type="ARBA" id="ARBA00005323"/>
    </source>
</evidence>
<dbReference type="InterPro" id="IPR029066">
    <property type="entry name" value="PLP-binding_barrel"/>
</dbReference>
<name>A0A4R3VG72_9BURK</name>
<reference evidence="4 5" key="1">
    <citation type="submission" date="2019-03" db="EMBL/GenBank/DDBJ databases">
        <title>Genomic Encyclopedia of Type Strains, Phase IV (KMG-IV): sequencing the most valuable type-strain genomes for metagenomic binning, comparative biology and taxonomic classification.</title>
        <authorList>
            <person name="Goeker M."/>
        </authorList>
    </citation>
    <scope>NUCLEOTIDE SEQUENCE [LARGE SCALE GENOMIC DNA]</scope>
    <source>
        <strain evidence="4 5">DSM 100048</strain>
    </source>
</reference>
<keyword evidence="2" id="KW-0456">Lyase</keyword>
<dbReference type="OrthoDB" id="9811417at2"/>
<keyword evidence="5" id="KW-1185">Reference proteome</keyword>
<dbReference type="CDD" id="cd06818">
    <property type="entry name" value="PLPDE_III_cryptic_DSD"/>
    <property type="match status" value="1"/>
</dbReference>
<dbReference type="InterPro" id="IPR001608">
    <property type="entry name" value="Ala_racemase_N"/>
</dbReference>
<evidence type="ECO:0000313" key="4">
    <source>
        <dbReference type="EMBL" id="TCV03023.1"/>
    </source>
</evidence>
<dbReference type="AlphaFoldDB" id="A0A4R3VG72"/>
<evidence type="ECO:0000313" key="5">
    <source>
        <dbReference type="Proteomes" id="UP000294692"/>
    </source>
</evidence>
<accession>A0A4R3VG72</accession>
<dbReference type="Pfam" id="PF01168">
    <property type="entry name" value="Ala_racemase_N"/>
    <property type="match status" value="1"/>
</dbReference>
<dbReference type="Gene3D" id="2.40.37.20">
    <property type="entry name" value="D-serine dehydratase-like domain"/>
    <property type="match status" value="1"/>
</dbReference>
<dbReference type="InterPro" id="IPR051466">
    <property type="entry name" value="D-amino_acid_metab_enzyme"/>
</dbReference>
<dbReference type="Proteomes" id="UP000294692">
    <property type="component" value="Unassembled WGS sequence"/>
</dbReference>
<dbReference type="InterPro" id="IPR042208">
    <property type="entry name" value="D-ser_dehydrat-like_sf"/>
</dbReference>
<evidence type="ECO:0000259" key="3">
    <source>
        <dbReference type="SMART" id="SM01119"/>
    </source>
</evidence>
<dbReference type="Pfam" id="PF14031">
    <property type="entry name" value="D-ser_dehydrat"/>
    <property type="match status" value="1"/>
</dbReference>
<feature type="domain" description="D-serine dehydratase-like" evidence="3">
    <location>
        <begin position="321"/>
        <end position="422"/>
    </location>
</feature>
<organism evidence="4 5">
    <name type="scientific">Paracandidimonas soli</name>
    <dbReference type="NCBI Taxonomy" id="1917182"/>
    <lineage>
        <taxon>Bacteria</taxon>
        <taxon>Pseudomonadati</taxon>
        <taxon>Pseudomonadota</taxon>
        <taxon>Betaproteobacteria</taxon>
        <taxon>Burkholderiales</taxon>
        <taxon>Alcaligenaceae</taxon>
        <taxon>Paracandidimonas</taxon>
    </lineage>
</organism>
<sequence>MTDFAPTQPVAMLDALTKGMPGSLAPLSPAEIGSLGWNLLREDLNLPAAVLRQSALEHNSRWMQAFIALHNGRFSPHGKTTMSPELFARQLNDGAWAITLANVHQVQVARHFGIRRIFLANQLVGRQAIEYILGTLRDDPDFDFYCVADSVEHVRMLADAASRIDAGRPLQVLVEIGIPGARSGCRDTESALAVARAIHEHSPLLSLRGVEGFEGILSHSDPGELAQRVKAFLSSMREVAEQCDAEDLYGDGTVLLSAGGSAFYDIVLEELGRARLARDNAVLTRSGCYLAHDVKKYDAAHHHLAARIGQRTPGQEGPRAALEVWAYVHSRPEPGRVIIGMGKRDISYDDLPVAQQWHRPAGPGSPGPAKLSGDHQVVRLDDQHAYLNVPEDSPLKVGDMVQFGISHPCLTFDKWRAICLVDDEYNVTGAVTTYF</sequence>
<gene>
    <name evidence="4" type="ORF">EV686_101485</name>
</gene>
<dbReference type="SUPFAM" id="SSF51419">
    <property type="entry name" value="PLP-binding barrel"/>
    <property type="match status" value="1"/>
</dbReference>
<dbReference type="InterPro" id="IPR026956">
    <property type="entry name" value="D-ser_dehydrat-like_dom"/>
</dbReference>
<proteinExistence type="inferred from homology"/>
<dbReference type="SMART" id="SM01119">
    <property type="entry name" value="D-ser_dehydrat"/>
    <property type="match status" value="1"/>
</dbReference>
<dbReference type="PANTHER" id="PTHR28004:SF8">
    <property type="entry name" value="D-SERINE DEAMINASE"/>
    <property type="match status" value="1"/>
</dbReference>
<dbReference type="EMBL" id="SMBX01000001">
    <property type="protein sequence ID" value="TCV03023.1"/>
    <property type="molecule type" value="Genomic_DNA"/>
</dbReference>
<comment type="caution">
    <text evidence="4">The sequence shown here is derived from an EMBL/GenBank/DDBJ whole genome shotgun (WGS) entry which is preliminary data.</text>
</comment>
<evidence type="ECO:0000256" key="2">
    <source>
        <dbReference type="ARBA" id="ARBA00023239"/>
    </source>
</evidence>
<dbReference type="RefSeq" id="WP_132473061.1">
    <property type="nucleotide sequence ID" value="NZ_JBHRVM010000001.1"/>
</dbReference>
<protein>
    <submittedName>
        <fullName evidence="4">D-serine dehydratase</fullName>
    </submittedName>
</protein>